<dbReference type="Proteomes" id="UP001054252">
    <property type="component" value="Unassembled WGS sequence"/>
</dbReference>
<name>A0AAV5K8X3_9ROSI</name>
<evidence type="ECO:0000313" key="1">
    <source>
        <dbReference type="EMBL" id="GKV21711.1"/>
    </source>
</evidence>
<sequence length="54" mass="5973">MVGLTYASVPLCWRFCQSTGYGGIIQRHETVEEKIARHAKDGTVTTRCTSGPQM</sequence>
<comment type="caution">
    <text evidence="1">The sequence shown here is derived from an EMBL/GenBank/DDBJ whole genome shotgun (WGS) entry which is preliminary data.</text>
</comment>
<dbReference type="EMBL" id="BPVZ01000058">
    <property type="protein sequence ID" value="GKV21711.1"/>
    <property type="molecule type" value="Genomic_DNA"/>
</dbReference>
<proteinExistence type="predicted"/>
<keyword evidence="2" id="KW-1185">Reference proteome</keyword>
<organism evidence="1 2">
    <name type="scientific">Rubroshorea leprosula</name>
    <dbReference type="NCBI Taxonomy" id="152421"/>
    <lineage>
        <taxon>Eukaryota</taxon>
        <taxon>Viridiplantae</taxon>
        <taxon>Streptophyta</taxon>
        <taxon>Embryophyta</taxon>
        <taxon>Tracheophyta</taxon>
        <taxon>Spermatophyta</taxon>
        <taxon>Magnoliopsida</taxon>
        <taxon>eudicotyledons</taxon>
        <taxon>Gunneridae</taxon>
        <taxon>Pentapetalae</taxon>
        <taxon>rosids</taxon>
        <taxon>malvids</taxon>
        <taxon>Malvales</taxon>
        <taxon>Dipterocarpaceae</taxon>
        <taxon>Rubroshorea</taxon>
    </lineage>
</organism>
<accession>A0AAV5K8X3</accession>
<evidence type="ECO:0000313" key="2">
    <source>
        <dbReference type="Proteomes" id="UP001054252"/>
    </source>
</evidence>
<reference evidence="1 2" key="1">
    <citation type="journal article" date="2021" name="Commun. Biol.">
        <title>The genome of Shorea leprosula (Dipterocarpaceae) highlights the ecological relevance of drought in aseasonal tropical rainforests.</title>
        <authorList>
            <person name="Ng K.K.S."/>
            <person name="Kobayashi M.J."/>
            <person name="Fawcett J.A."/>
            <person name="Hatakeyama M."/>
            <person name="Paape T."/>
            <person name="Ng C.H."/>
            <person name="Ang C.C."/>
            <person name="Tnah L.H."/>
            <person name="Lee C.T."/>
            <person name="Nishiyama T."/>
            <person name="Sese J."/>
            <person name="O'Brien M.J."/>
            <person name="Copetti D."/>
            <person name="Mohd Noor M.I."/>
            <person name="Ong R.C."/>
            <person name="Putra M."/>
            <person name="Sireger I.Z."/>
            <person name="Indrioko S."/>
            <person name="Kosugi Y."/>
            <person name="Izuno A."/>
            <person name="Isagi Y."/>
            <person name="Lee S.L."/>
            <person name="Shimizu K.K."/>
        </authorList>
    </citation>
    <scope>NUCLEOTIDE SEQUENCE [LARGE SCALE GENOMIC DNA]</scope>
    <source>
        <strain evidence="1">214</strain>
    </source>
</reference>
<gene>
    <name evidence="1" type="ORF">SLEP1_g31665</name>
</gene>
<dbReference type="AlphaFoldDB" id="A0AAV5K8X3"/>
<protein>
    <submittedName>
        <fullName evidence="1">Uncharacterized protein</fullName>
    </submittedName>
</protein>